<dbReference type="AlphaFoldDB" id="R0GR22"/>
<dbReference type="InterPro" id="IPR021139">
    <property type="entry name" value="NYN"/>
</dbReference>
<reference evidence="4" key="1">
    <citation type="journal article" date="2013" name="Nat. Genet.">
        <title>The Capsella rubella genome and the genomic consequences of rapid mating system evolution.</title>
        <authorList>
            <person name="Slotte T."/>
            <person name="Hazzouri K.M."/>
            <person name="Agren J.A."/>
            <person name="Koenig D."/>
            <person name="Maumus F."/>
            <person name="Guo Y.L."/>
            <person name="Steige K."/>
            <person name="Platts A.E."/>
            <person name="Escobar J.S."/>
            <person name="Newman L.K."/>
            <person name="Wang W."/>
            <person name="Mandakova T."/>
            <person name="Vello E."/>
            <person name="Smith L.M."/>
            <person name="Henz S.R."/>
            <person name="Steffen J."/>
            <person name="Takuno S."/>
            <person name="Brandvain Y."/>
            <person name="Coop G."/>
            <person name="Andolfatto P."/>
            <person name="Hu T.T."/>
            <person name="Blanchette M."/>
            <person name="Clark R.M."/>
            <person name="Quesneville H."/>
            <person name="Nordborg M."/>
            <person name="Gaut B.S."/>
            <person name="Lysak M.A."/>
            <person name="Jenkins J."/>
            <person name="Grimwood J."/>
            <person name="Chapman J."/>
            <person name="Prochnik S."/>
            <person name="Shu S."/>
            <person name="Rokhsar D."/>
            <person name="Schmutz J."/>
            <person name="Weigel D."/>
            <person name="Wright S.I."/>
        </authorList>
    </citation>
    <scope>NUCLEOTIDE SEQUENCE [LARGE SCALE GENOMIC DNA]</scope>
    <source>
        <strain evidence="4">cv. Monte Gargano</strain>
    </source>
</reference>
<dbReference type="Pfam" id="PF01936">
    <property type="entry name" value="NYN"/>
    <property type="match status" value="1"/>
</dbReference>
<keyword evidence="4" id="KW-1185">Reference proteome</keyword>
<protein>
    <recommendedName>
        <fullName evidence="2">NYN domain-containing protein</fullName>
    </recommendedName>
</protein>
<feature type="region of interest" description="Disordered" evidence="1">
    <location>
        <begin position="177"/>
        <end position="198"/>
    </location>
</feature>
<feature type="compositionally biased region" description="Basic and acidic residues" evidence="1">
    <location>
        <begin position="273"/>
        <end position="283"/>
    </location>
</feature>
<dbReference type="EMBL" id="KB870805">
    <property type="protein sequence ID" value="EOA38231.1"/>
    <property type="molecule type" value="Genomic_DNA"/>
</dbReference>
<feature type="compositionally biased region" description="Basic residues" evidence="1">
    <location>
        <begin position="284"/>
        <end position="294"/>
    </location>
</feature>
<dbReference type="PANTHER" id="PTHR14379">
    <property type="entry name" value="LIMKAIN B LKAP"/>
    <property type="match status" value="1"/>
</dbReference>
<sequence length="329" mass="37066">GSMLKSKANTESKTSVWIDLNNCPIPDGYDAGQVRQRIESALHTIGDSGPLTINVLGTLENTPVDVLRALSSTGIVVHYIPRGTKTGGGCGKIVSVMLDWTVSNKPPAKIMFITDSLNVYYRSRTFSYLDEIGYEMLVVYGDTPKPHPALPSSLIWQWQSSSTVWQWQTLLEADPSRVHPTEGMDSGETITSLDDHKCPERDPGESDAFICRLCFDYTCLKYFKCQSLDDFTTHLDGEEHKLRYFYLHRIVHDEEEEDSLAGDDSSSLPVRDSSPHPVRDSSSHLKKSKKKSKHGVNSFHLMKAVTTMVMKNQLKRKLKKKKKKTKKLE</sequence>
<evidence type="ECO:0000259" key="2">
    <source>
        <dbReference type="Pfam" id="PF01936"/>
    </source>
</evidence>
<name>R0GR22_9BRAS</name>
<dbReference type="GO" id="GO:0005777">
    <property type="term" value="C:peroxisome"/>
    <property type="evidence" value="ECO:0007669"/>
    <property type="project" value="InterPro"/>
</dbReference>
<evidence type="ECO:0000256" key="1">
    <source>
        <dbReference type="SAM" id="MobiDB-lite"/>
    </source>
</evidence>
<gene>
    <name evidence="3" type="ORF">CARUB_v10009713mg</name>
</gene>
<organism evidence="3 4">
    <name type="scientific">Capsella rubella</name>
    <dbReference type="NCBI Taxonomy" id="81985"/>
    <lineage>
        <taxon>Eukaryota</taxon>
        <taxon>Viridiplantae</taxon>
        <taxon>Streptophyta</taxon>
        <taxon>Embryophyta</taxon>
        <taxon>Tracheophyta</taxon>
        <taxon>Spermatophyta</taxon>
        <taxon>Magnoliopsida</taxon>
        <taxon>eudicotyledons</taxon>
        <taxon>Gunneridae</taxon>
        <taxon>Pentapetalae</taxon>
        <taxon>rosids</taxon>
        <taxon>malvids</taxon>
        <taxon>Brassicales</taxon>
        <taxon>Brassicaceae</taxon>
        <taxon>Camelineae</taxon>
        <taxon>Capsella</taxon>
    </lineage>
</organism>
<dbReference type="KEGG" id="crb:17898081"/>
<feature type="domain" description="NYN" evidence="2">
    <location>
        <begin position="13"/>
        <end position="116"/>
    </location>
</feature>
<accession>R0GR22</accession>
<evidence type="ECO:0000313" key="3">
    <source>
        <dbReference type="EMBL" id="EOA38231.1"/>
    </source>
</evidence>
<dbReference type="GO" id="GO:0004540">
    <property type="term" value="F:RNA nuclease activity"/>
    <property type="evidence" value="ECO:0007669"/>
    <property type="project" value="InterPro"/>
</dbReference>
<proteinExistence type="predicted"/>
<dbReference type="Proteomes" id="UP000029121">
    <property type="component" value="Unassembled WGS sequence"/>
</dbReference>
<feature type="region of interest" description="Disordered" evidence="1">
    <location>
        <begin position="257"/>
        <end position="301"/>
    </location>
</feature>
<dbReference type="CDD" id="cd10910">
    <property type="entry name" value="PIN_limkain_b1_N_like"/>
    <property type="match status" value="1"/>
</dbReference>
<evidence type="ECO:0000313" key="4">
    <source>
        <dbReference type="Proteomes" id="UP000029121"/>
    </source>
</evidence>
<dbReference type="InterPro" id="IPR024768">
    <property type="entry name" value="Marf1"/>
</dbReference>
<dbReference type="PANTHER" id="PTHR14379:SF22">
    <property type="entry name" value="ENDONUCLEASE OR GLYCOSYL HYDROLASE"/>
    <property type="match status" value="1"/>
</dbReference>
<dbReference type="OrthoDB" id="1102518at2759"/>
<dbReference type="GO" id="GO:0010468">
    <property type="term" value="P:regulation of gene expression"/>
    <property type="evidence" value="ECO:0007669"/>
    <property type="project" value="InterPro"/>
</dbReference>
<feature type="non-terminal residue" evidence="3">
    <location>
        <position position="1"/>
    </location>
</feature>
<dbReference type="STRING" id="81985.R0GR22"/>